<name>A0A1U9VDZ7_9RALS</name>
<feature type="domain" description="FAD/NAD(P)-binding" evidence="5">
    <location>
        <begin position="9"/>
        <end position="308"/>
    </location>
</feature>
<dbReference type="PANTHER" id="PTHR43557:SF2">
    <property type="entry name" value="RIESKE DOMAIN-CONTAINING PROTEIN-RELATED"/>
    <property type="match status" value="1"/>
</dbReference>
<evidence type="ECO:0000259" key="5">
    <source>
        <dbReference type="Pfam" id="PF07992"/>
    </source>
</evidence>
<dbReference type="GO" id="GO:0016651">
    <property type="term" value="F:oxidoreductase activity, acting on NAD(P)H"/>
    <property type="evidence" value="ECO:0007669"/>
    <property type="project" value="TreeGrafter"/>
</dbReference>
<dbReference type="Pfam" id="PF14759">
    <property type="entry name" value="Reductase_C"/>
    <property type="match status" value="1"/>
</dbReference>
<dbReference type="Pfam" id="PF07992">
    <property type="entry name" value="Pyr_redox_2"/>
    <property type="match status" value="1"/>
</dbReference>
<accession>A0A1U9VDZ7</accession>
<evidence type="ECO:0000259" key="6">
    <source>
        <dbReference type="Pfam" id="PF14759"/>
    </source>
</evidence>
<keyword evidence="3" id="KW-0274">FAD</keyword>
<organism evidence="7 8">
    <name type="scientific">blood disease bacterium A2-HR MARDI</name>
    <dbReference type="NCBI Taxonomy" id="1944648"/>
    <lineage>
        <taxon>Bacteria</taxon>
        <taxon>Pseudomonadati</taxon>
        <taxon>Pseudomonadota</taxon>
        <taxon>Betaproteobacteria</taxon>
        <taxon>Burkholderiales</taxon>
        <taxon>Burkholderiaceae</taxon>
        <taxon>Ralstonia</taxon>
        <taxon>Ralstonia solanacearum species complex</taxon>
    </lineage>
</organism>
<evidence type="ECO:0000313" key="8">
    <source>
        <dbReference type="Proteomes" id="UP000189628"/>
    </source>
</evidence>
<dbReference type="PRINTS" id="PR00368">
    <property type="entry name" value="FADPNR"/>
</dbReference>
<dbReference type="GO" id="GO:0005737">
    <property type="term" value="C:cytoplasm"/>
    <property type="evidence" value="ECO:0007669"/>
    <property type="project" value="TreeGrafter"/>
</dbReference>
<dbReference type="RefSeq" id="WP_078221724.1">
    <property type="nucleotide sequence ID" value="NZ_CP019911.1"/>
</dbReference>
<reference evidence="7 8" key="1">
    <citation type="submission" date="2017-02" db="EMBL/GenBank/DDBJ databases">
        <title>Blood Disease Bacterium A2-HR MARDI.</title>
        <authorList>
            <person name="Badrun R."/>
            <person name="Abu Bakar N."/>
            <person name="Laboh R."/>
        </authorList>
    </citation>
    <scope>NUCLEOTIDE SEQUENCE [LARGE SCALE GENOMIC DNA]</scope>
    <source>
        <strain evidence="7 8">A2-HR MARDI</strain>
    </source>
</reference>
<keyword evidence="4" id="KW-0560">Oxidoreductase</keyword>
<dbReference type="Proteomes" id="UP000189628">
    <property type="component" value="Chromosome"/>
</dbReference>
<proteinExistence type="predicted"/>
<dbReference type="InterPro" id="IPR028202">
    <property type="entry name" value="Reductase_C"/>
</dbReference>
<dbReference type="InterPro" id="IPR050446">
    <property type="entry name" value="FAD-oxidoreductase/Apoptosis"/>
</dbReference>
<dbReference type="InterPro" id="IPR023753">
    <property type="entry name" value="FAD/NAD-binding_dom"/>
</dbReference>
<evidence type="ECO:0000256" key="3">
    <source>
        <dbReference type="ARBA" id="ARBA00022827"/>
    </source>
</evidence>
<dbReference type="SUPFAM" id="SSF51905">
    <property type="entry name" value="FAD/NAD(P)-binding domain"/>
    <property type="match status" value="2"/>
</dbReference>
<dbReference type="Gene3D" id="3.30.390.30">
    <property type="match status" value="1"/>
</dbReference>
<comment type="cofactor">
    <cofactor evidence="1">
        <name>FAD</name>
        <dbReference type="ChEBI" id="CHEBI:57692"/>
    </cofactor>
</comment>
<gene>
    <name evidence="7" type="ORF">B0B51_01935</name>
</gene>
<evidence type="ECO:0000256" key="4">
    <source>
        <dbReference type="ARBA" id="ARBA00023002"/>
    </source>
</evidence>
<protein>
    <submittedName>
        <fullName evidence="7">Pyridine nucleotide-disulfide oxidoreductase</fullName>
    </submittedName>
</protein>
<dbReference type="AlphaFoldDB" id="A0A1U9VDZ7"/>
<dbReference type="InterPro" id="IPR036188">
    <property type="entry name" value="FAD/NAD-bd_sf"/>
</dbReference>
<dbReference type="EMBL" id="CP019911">
    <property type="protein sequence ID" value="AQW28902.1"/>
    <property type="molecule type" value="Genomic_DNA"/>
</dbReference>
<evidence type="ECO:0000256" key="2">
    <source>
        <dbReference type="ARBA" id="ARBA00022630"/>
    </source>
</evidence>
<dbReference type="PANTHER" id="PTHR43557">
    <property type="entry name" value="APOPTOSIS-INDUCING FACTOR 1"/>
    <property type="match status" value="1"/>
</dbReference>
<dbReference type="SUPFAM" id="SSF55424">
    <property type="entry name" value="FAD/NAD-linked reductases, dimerisation (C-terminal) domain"/>
    <property type="match status" value="1"/>
</dbReference>
<evidence type="ECO:0000313" key="7">
    <source>
        <dbReference type="EMBL" id="AQW28902.1"/>
    </source>
</evidence>
<keyword evidence="2" id="KW-0285">Flavoprotein</keyword>
<dbReference type="InterPro" id="IPR016156">
    <property type="entry name" value="FAD/NAD-linked_Rdtase_dimer_sf"/>
</dbReference>
<evidence type="ECO:0000256" key="1">
    <source>
        <dbReference type="ARBA" id="ARBA00001974"/>
    </source>
</evidence>
<sequence>MHPADRPAMVVVGAGHVGGRAVLALREASWQGPIALIGEEPHVPYERPPLSKGLLTGAQSAHDCRIGTLDTYLAQAIDVRLHSRVERIDRAARAVVLADGRRLAYERLLLATGGHARALAIPGAQWRGVQPLRMLDDAQRLRERLRPGARVVVIGGGFIGLEVAASARALGCAVCVVESGPRLLGRAVPAALAERVEALHRRHGVAFRLAAVPVALHAAPGTDAVCAVELAGGERLLCEAAVVGIGIVPNAALAQAAGLAVDNGIVVDATLRTADAAIYAAGDVCAFPAVLSGRPTRQETWRNAEDQARTAAANMLGAGLRFDALPSFWSDQYDHTLHVCGEPAWAARTVSRALGAGAVLDFHLHADGRLVGASGFGQGESVARDIKLARLLIEQAARPDPARLADPACRLKALLSRPPQPATELEAAP</sequence>
<dbReference type="PRINTS" id="PR00411">
    <property type="entry name" value="PNDRDTASEI"/>
</dbReference>
<dbReference type="Gene3D" id="3.50.50.60">
    <property type="entry name" value="FAD/NAD(P)-binding domain"/>
    <property type="match status" value="2"/>
</dbReference>
<feature type="domain" description="Reductase C-terminal" evidence="6">
    <location>
        <begin position="328"/>
        <end position="415"/>
    </location>
</feature>